<dbReference type="Proteomes" id="UP000664122">
    <property type="component" value="Unassembled WGS sequence"/>
</dbReference>
<name>A0A939G0N4_9HYPH</name>
<dbReference type="InterPro" id="IPR002155">
    <property type="entry name" value="Thiolase"/>
</dbReference>
<dbReference type="CDD" id="cd00751">
    <property type="entry name" value="thiolase"/>
    <property type="match status" value="1"/>
</dbReference>
<keyword evidence="2 4" id="KW-0808">Transferase</keyword>
<evidence type="ECO:0000313" key="9">
    <source>
        <dbReference type="Proteomes" id="UP000664122"/>
    </source>
</evidence>
<evidence type="ECO:0000256" key="4">
    <source>
        <dbReference type="RuleBase" id="RU003557"/>
    </source>
</evidence>
<keyword evidence="5" id="KW-0812">Transmembrane</keyword>
<dbReference type="EMBL" id="JAFMPP010000007">
    <property type="protein sequence ID" value="MBO0662894.1"/>
    <property type="molecule type" value="Genomic_DNA"/>
</dbReference>
<dbReference type="SUPFAM" id="SSF53901">
    <property type="entry name" value="Thiolase-like"/>
    <property type="match status" value="2"/>
</dbReference>
<keyword evidence="3 4" id="KW-0012">Acyltransferase</keyword>
<evidence type="ECO:0000256" key="1">
    <source>
        <dbReference type="ARBA" id="ARBA00010982"/>
    </source>
</evidence>
<comment type="caution">
    <text evidence="8">The sequence shown here is derived from an EMBL/GenBank/DDBJ whole genome shotgun (WGS) entry which is preliminary data.</text>
</comment>
<dbReference type="Gene3D" id="3.40.47.10">
    <property type="match status" value="2"/>
</dbReference>
<dbReference type="AlphaFoldDB" id="A0A939G0N4"/>
<dbReference type="InterPro" id="IPR016039">
    <property type="entry name" value="Thiolase-like"/>
</dbReference>
<comment type="similarity">
    <text evidence="1 4">Belongs to the thiolase-like superfamily. Thiolase family.</text>
</comment>
<dbReference type="PROSITE" id="PS00737">
    <property type="entry name" value="THIOLASE_2"/>
    <property type="match status" value="1"/>
</dbReference>
<reference evidence="8" key="1">
    <citation type="submission" date="2021-03" db="EMBL/GenBank/DDBJ databases">
        <title>Whole genome sequence of Jiella sp. CQZ9-1.</title>
        <authorList>
            <person name="Tuo L."/>
        </authorList>
    </citation>
    <scope>NUCLEOTIDE SEQUENCE</scope>
    <source>
        <strain evidence="8">CQZ9-1</strain>
    </source>
</reference>
<dbReference type="InterPro" id="IPR020613">
    <property type="entry name" value="Thiolase_CS"/>
</dbReference>
<evidence type="ECO:0000256" key="5">
    <source>
        <dbReference type="SAM" id="Phobius"/>
    </source>
</evidence>
<dbReference type="Pfam" id="PF00108">
    <property type="entry name" value="Thiolase_N"/>
    <property type="match status" value="1"/>
</dbReference>
<keyword evidence="5" id="KW-0472">Membrane</keyword>
<keyword evidence="9" id="KW-1185">Reference proteome</keyword>
<dbReference type="RefSeq" id="WP_207257683.1">
    <property type="nucleotide sequence ID" value="NZ_JAFMPP010000007.1"/>
</dbReference>
<dbReference type="InterPro" id="IPR020616">
    <property type="entry name" value="Thiolase_N"/>
</dbReference>
<dbReference type="InterPro" id="IPR020617">
    <property type="entry name" value="Thiolase_C"/>
</dbReference>
<dbReference type="PANTHER" id="PTHR18919:SF107">
    <property type="entry name" value="ACETYL-COA ACETYLTRANSFERASE, CYTOSOLIC"/>
    <property type="match status" value="1"/>
</dbReference>
<feature type="transmembrane region" description="Helical" evidence="5">
    <location>
        <begin position="341"/>
        <end position="360"/>
    </location>
</feature>
<evidence type="ECO:0000256" key="2">
    <source>
        <dbReference type="ARBA" id="ARBA00022679"/>
    </source>
</evidence>
<proteinExistence type="inferred from homology"/>
<dbReference type="PANTHER" id="PTHR18919">
    <property type="entry name" value="ACETYL-COA C-ACYLTRANSFERASE"/>
    <property type="match status" value="1"/>
</dbReference>
<accession>A0A939G0N4</accession>
<feature type="domain" description="Thiolase C-terminal" evidence="7">
    <location>
        <begin position="244"/>
        <end position="359"/>
    </location>
</feature>
<dbReference type="PIRSF" id="PIRSF000429">
    <property type="entry name" value="Ac-CoA_Ac_transf"/>
    <property type="match status" value="1"/>
</dbReference>
<keyword evidence="5" id="KW-1133">Transmembrane helix</keyword>
<dbReference type="NCBIfam" id="TIGR01930">
    <property type="entry name" value="AcCoA-C-Actrans"/>
    <property type="match status" value="1"/>
</dbReference>
<dbReference type="GO" id="GO:0003988">
    <property type="term" value="F:acetyl-CoA C-acyltransferase activity"/>
    <property type="evidence" value="ECO:0007669"/>
    <property type="project" value="UniProtKB-ARBA"/>
</dbReference>
<organism evidence="8 9">
    <name type="scientific">Jiella flava</name>
    <dbReference type="NCBI Taxonomy" id="2816857"/>
    <lineage>
        <taxon>Bacteria</taxon>
        <taxon>Pseudomonadati</taxon>
        <taxon>Pseudomonadota</taxon>
        <taxon>Alphaproteobacteria</taxon>
        <taxon>Hyphomicrobiales</taxon>
        <taxon>Aurantimonadaceae</taxon>
        <taxon>Jiella</taxon>
    </lineage>
</organism>
<gene>
    <name evidence="8" type="ORF">J1C48_09920</name>
</gene>
<evidence type="ECO:0000313" key="8">
    <source>
        <dbReference type="EMBL" id="MBO0662894.1"/>
    </source>
</evidence>
<sequence length="371" mass="37569">MTSILAARRSPVAPKNGALAALAPHELVAPVLRAVLADAGLEATDVGEVVLSNALGPGGNVARVAALAAGLPERVAGLTIDRQCAGGLDAVLLADAMIRAGMHDVVIAGGVESCSRRPLRYRTNGDGRAPEFYDQAPFTPWPERDPKMVTAAARLAETLQISRDAQDAWAIASHRAATAAGPCRRIVALGDCDRDPFTRALAPKVAARAPVIEGSITAANMAVAADGAGLLVVVSDRFAAGRGAQIIGGRTLGADAERPGLAPLPAIRAVLQEAAVRTDDLAVAAIMEAFAVQAIGCQQGAELPREIVNPFGGALARGHPIGASGAILAVDLIAALDRRPGIGLAAIAAAGGIGSALLLASGTRAFAFARH</sequence>
<protein>
    <submittedName>
        <fullName evidence="8">Thiolase family protein</fullName>
    </submittedName>
</protein>
<evidence type="ECO:0000256" key="3">
    <source>
        <dbReference type="ARBA" id="ARBA00023315"/>
    </source>
</evidence>
<evidence type="ECO:0000259" key="6">
    <source>
        <dbReference type="Pfam" id="PF00108"/>
    </source>
</evidence>
<evidence type="ECO:0000259" key="7">
    <source>
        <dbReference type="Pfam" id="PF02803"/>
    </source>
</evidence>
<feature type="domain" description="Thiolase N-terminal" evidence="6">
    <location>
        <begin position="4"/>
        <end position="235"/>
    </location>
</feature>
<dbReference type="Pfam" id="PF02803">
    <property type="entry name" value="Thiolase_C"/>
    <property type="match status" value="1"/>
</dbReference>